<dbReference type="EMBL" id="KV921368">
    <property type="protein sequence ID" value="ORE17007.1"/>
    <property type="molecule type" value="Genomic_DNA"/>
</dbReference>
<gene>
    <name evidence="2" type="ORF">BCV71DRAFT_265174</name>
</gene>
<sequence length="510" mass="57068">MVATSATSTSDTTSIAVTTATTTTTTTTTIYVKNNEYTLIEGMMGRSNSWYHGNQNACWKQQGSSREDWEEDIEPNEVGSMNQLCDSVGQQWCHTSSSPSVNYTSPFLAIWDQYTFNNTSARQMSSASSYPLLPDPVPGNPSSFFTNFPHHPCVASTIRIPQQTKSQDIPAVAPDNHQRKKETSSTPILKTTTAEGSISSTSTSSTGLFLHSSTPAEPPVRYLSDSLSFMATKAAFVEESQVTGIKRDYQVIKAINIPWSISAADIKRILGQSEFIRIPPMTELPQCVHIMMDVKTGKTLGVAFIECNIEKDRDIKSVLYDLSKAMPVQGRRIRFNPSSYDELLSHLFSEWPGAFHQGLATLSPNANDQQSIPFFIGQRDLQSLLNVCRNYKVYYNRKCAERPFEYLISIIMNIPWNQPRTVRTIQRDLIYECYKLGTDTLRHHMDKGFNPFEKGLLPKLVRAAIICPGFSIKQKNGILSNAKLSCPEELAYCLEEPSMLVDSSILNIIR</sequence>
<organism evidence="2 3">
    <name type="scientific">Rhizopus microsporus</name>
    <dbReference type="NCBI Taxonomy" id="58291"/>
    <lineage>
        <taxon>Eukaryota</taxon>
        <taxon>Fungi</taxon>
        <taxon>Fungi incertae sedis</taxon>
        <taxon>Mucoromycota</taxon>
        <taxon>Mucoromycotina</taxon>
        <taxon>Mucoromycetes</taxon>
        <taxon>Mucorales</taxon>
        <taxon>Mucorineae</taxon>
        <taxon>Rhizopodaceae</taxon>
        <taxon>Rhizopus</taxon>
    </lineage>
</organism>
<feature type="region of interest" description="Disordered" evidence="1">
    <location>
        <begin position="164"/>
        <end position="204"/>
    </location>
</feature>
<evidence type="ECO:0000313" key="2">
    <source>
        <dbReference type="EMBL" id="ORE17007.1"/>
    </source>
</evidence>
<dbReference type="InterPro" id="IPR012677">
    <property type="entry name" value="Nucleotide-bd_a/b_plait_sf"/>
</dbReference>
<proteinExistence type="predicted"/>
<evidence type="ECO:0000256" key="1">
    <source>
        <dbReference type="SAM" id="MobiDB-lite"/>
    </source>
</evidence>
<name>A0A1X0RYC4_RHIZD</name>
<dbReference type="Gene3D" id="3.30.70.330">
    <property type="match status" value="1"/>
</dbReference>
<dbReference type="VEuPathDB" id="FungiDB:BCV72DRAFT_105071"/>
<protein>
    <recommendedName>
        <fullName evidence="4">RRM domain-containing protein</fullName>
    </recommendedName>
</protein>
<dbReference type="Proteomes" id="UP000242381">
    <property type="component" value="Unassembled WGS sequence"/>
</dbReference>
<feature type="compositionally biased region" description="Low complexity" evidence="1">
    <location>
        <begin position="191"/>
        <end position="204"/>
    </location>
</feature>
<dbReference type="AlphaFoldDB" id="A0A1X0RYC4"/>
<reference evidence="2 3" key="1">
    <citation type="journal article" date="2016" name="Proc. Natl. Acad. Sci. U.S.A.">
        <title>Lipid metabolic changes in an early divergent fungus govern the establishment of a mutualistic symbiosis with endobacteria.</title>
        <authorList>
            <person name="Lastovetsky O.A."/>
            <person name="Gaspar M.L."/>
            <person name="Mondo S.J."/>
            <person name="LaButti K.M."/>
            <person name="Sandor L."/>
            <person name="Grigoriev I.V."/>
            <person name="Henry S.A."/>
            <person name="Pawlowska T.E."/>
        </authorList>
    </citation>
    <scope>NUCLEOTIDE SEQUENCE [LARGE SCALE GENOMIC DNA]</scope>
    <source>
        <strain evidence="2 3">ATCC 11559</strain>
    </source>
</reference>
<accession>A0A1X0RYC4</accession>
<evidence type="ECO:0000313" key="3">
    <source>
        <dbReference type="Proteomes" id="UP000242381"/>
    </source>
</evidence>
<evidence type="ECO:0008006" key="4">
    <source>
        <dbReference type="Google" id="ProtNLM"/>
    </source>
</evidence>